<feature type="compositionally biased region" description="Gly residues" evidence="1">
    <location>
        <begin position="150"/>
        <end position="161"/>
    </location>
</feature>
<gene>
    <name evidence="3" type="primary">LOC110223635</name>
</gene>
<evidence type="ECO:0000313" key="2">
    <source>
        <dbReference type="Proteomes" id="UP000515140"/>
    </source>
</evidence>
<organism evidence="2 3">
    <name type="scientific">Phascolarctos cinereus</name>
    <name type="common">Koala</name>
    <dbReference type="NCBI Taxonomy" id="38626"/>
    <lineage>
        <taxon>Eukaryota</taxon>
        <taxon>Metazoa</taxon>
        <taxon>Chordata</taxon>
        <taxon>Craniata</taxon>
        <taxon>Vertebrata</taxon>
        <taxon>Euteleostomi</taxon>
        <taxon>Mammalia</taxon>
        <taxon>Metatheria</taxon>
        <taxon>Diprotodontia</taxon>
        <taxon>Phascolarctidae</taxon>
        <taxon>Phascolarctos</taxon>
    </lineage>
</organism>
<feature type="compositionally biased region" description="Basic residues" evidence="1">
    <location>
        <begin position="133"/>
        <end position="142"/>
    </location>
</feature>
<name>A0A6P5M2H8_PHACI</name>
<feature type="compositionally biased region" description="Basic and acidic residues" evidence="1">
    <location>
        <begin position="450"/>
        <end position="465"/>
    </location>
</feature>
<feature type="compositionally biased region" description="Low complexity" evidence="1">
    <location>
        <begin position="78"/>
        <end position="89"/>
    </location>
</feature>
<evidence type="ECO:0000313" key="3">
    <source>
        <dbReference type="RefSeq" id="XP_020864927.1"/>
    </source>
</evidence>
<dbReference type="Proteomes" id="UP000515140">
    <property type="component" value="Unplaced"/>
</dbReference>
<feature type="compositionally biased region" description="Gly residues" evidence="1">
    <location>
        <begin position="121"/>
        <end position="131"/>
    </location>
</feature>
<dbReference type="AlphaFoldDB" id="A0A6P5M2H8"/>
<feature type="compositionally biased region" description="Basic and acidic residues" evidence="1">
    <location>
        <begin position="422"/>
        <end position="431"/>
    </location>
</feature>
<feature type="region of interest" description="Disordered" evidence="1">
    <location>
        <begin position="121"/>
        <end position="482"/>
    </location>
</feature>
<feature type="compositionally biased region" description="Pro residues" evidence="1">
    <location>
        <begin position="364"/>
        <end position="374"/>
    </location>
</feature>
<reference evidence="3" key="1">
    <citation type="submission" date="2025-08" db="UniProtKB">
        <authorList>
            <consortium name="RefSeq"/>
        </authorList>
    </citation>
    <scope>IDENTIFICATION</scope>
    <source>
        <tissue evidence="3">Spleen</tissue>
    </source>
</reference>
<dbReference type="KEGG" id="pcw:110223635"/>
<feature type="compositionally biased region" description="Pro residues" evidence="1">
    <location>
        <begin position="286"/>
        <end position="303"/>
    </location>
</feature>
<feature type="compositionally biased region" description="Polar residues" evidence="1">
    <location>
        <begin position="394"/>
        <end position="403"/>
    </location>
</feature>
<keyword evidence="2" id="KW-1185">Reference proteome</keyword>
<sequence length="482" mass="50425">MHSAGPSPHPPHPPPPDAGSGGGPRGLSPRGALRSRWRGPTRAPGLPGERRPARAVSTCSASVRLSSSPTPWLTRLVARTTGPRTPAGPGRAGIRRLEPPGGAQFPGSTLLRQRLLLGAGAGRAGGAGAATGRGRRRSGRARSGREGCWGRAGGAGVQTGGRRGRAPGSATPLAVPPQTPRERSLRRPPSCFLVRSQSDYGPPPPPPISNKPWAGPRQPIPALCSPSPPRTNQSRPHRPACPNAGGSTRLPGEESADPQDPLPRSSPQLPPPGKSYVAPPHASIPLPVPHPPPPPSPALPPSHPSRETAGGTDTPHPRRLLLPEVKLGGTQQEKKQAWTPPALETPDPTFTYFHLAAKANVRSPTPPPFPPPTRHQPTTGVVRRAPGAKGGQCDSLSGATSESSSRDAVILADRVGSPDAEAEGRGEEQSRSTDSLKTWVWEQYALGPRHGREQHPKRTRSEETKPPSNLSNPPESCGIISA</sequence>
<accession>A0A6P5M2H8</accession>
<dbReference type="InParanoid" id="A0A6P5M2H8"/>
<proteinExistence type="predicted"/>
<feature type="compositionally biased region" description="Pro residues" evidence="1">
    <location>
        <begin position="7"/>
        <end position="17"/>
    </location>
</feature>
<feature type="compositionally biased region" description="Polar residues" evidence="1">
    <location>
        <begin position="57"/>
        <end position="71"/>
    </location>
</feature>
<evidence type="ECO:0000256" key="1">
    <source>
        <dbReference type="SAM" id="MobiDB-lite"/>
    </source>
</evidence>
<dbReference type="GeneID" id="110223635"/>
<feature type="compositionally biased region" description="Low complexity" evidence="1">
    <location>
        <begin position="258"/>
        <end position="267"/>
    </location>
</feature>
<feature type="region of interest" description="Disordered" evidence="1">
    <location>
        <begin position="1"/>
        <end position="109"/>
    </location>
</feature>
<protein>
    <submittedName>
        <fullName evidence="3">Proline-rich protein 2-like</fullName>
    </submittedName>
</protein>
<dbReference type="RefSeq" id="XP_020864927.1">
    <property type="nucleotide sequence ID" value="XM_021009268.1"/>
</dbReference>